<dbReference type="PRINTS" id="PR02028">
    <property type="entry name" value="CMYCBINDINGP"/>
</dbReference>
<dbReference type="EMBL" id="OB792668">
    <property type="protein sequence ID" value="CAD7423334.1"/>
    <property type="molecule type" value="Genomic_DNA"/>
</dbReference>
<organism evidence="4">
    <name type="scientific">Timema monikensis</name>
    <dbReference type="NCBI Taxonomy" id="170555"/>
    <lineage>
        <taxon>Eukaryota</taxon>
        <taxon>Metazoa</taxon>
        <taxon>Ecdysozoa</taxon>
        <taxon>Arthropoda</taxon>
        <taxon>Hexapoda</taxon>
        <taxon>Insecta</taxon>
        <taxon>Pterygota</taxon>
        <taxon>Neoptera</taxon>
        <taxon>Polyneoptera</taxon>
        <taxon>Phasmatodea</taxon>
        <taxon>Timematodea</taxon>
        <taxon>Timematoidea</taxon>
        <taxon>Timematidae</taxon>
        <taxon>Timema</taxon>
    </lineage>
</organism>
<proteinExistence type="inferred from homology"/>
<dbReference type="GO" id="GO:0003713">
    <property type="term" value="F:transcription coactivator activity"/>
    <property type="evidence" value="ECO:0007669"/>
    <property type="project" value="InterPro"/>
</dbReference>
<dbReference type="InterPro" id="IPR026060">
    <property type="entry name" value="AMY1"/>
</dbReference>
<comment type="subcellular location">
    <subcellularLocation>
        <location evidence="1">Nucleus</location>
    </subcellularLocation>
</comment>
<name>A0A7R9DXN3_9NEOP</name>
<keyword evidence="3" id="KW-0539">Nucleus</keyword>
<reference evidence="4" key="1">
    <citation type="submission" date="2020-11" db="EMBL/GenBank/DDBJ databases">
        <authorList>
            <person name="Tran Van P."/>
        </authorList>
    </citation>
    <scope>NUCLEOTIDE SEQUENCE</scope>
</reference>
<dbReference type="AlphaFoldDB" id="A0A7R9DXN3"/>
<accession>A0A7R9DXN3</accession>
<dbReference type="PANTHER" id="PTHR13168:SF0">
    <property type="entry name" value="C-MYC-BINDING PROTEIN"/>
    <property type="match status" value="1"/>
</dbReference>
<dbReference type="PANTHER" id="PTHR13168">
    <property type="entry name" value="ASSOCIATE OF C-MYC AMY-1"/>
    <property type="match status" value="1"/>
</dbReference>
<evidence type="ECO:0000313" key="4">
    <source>
        <dbReference type="EMBL" id="CAD7423334.1"/>
    </source>
</evidence>
<sequence length="279" mass="32072">MQTSGLWDEPRLEASVCLSREENDTELAEHRSFSRSDLSLVRMTVLQNELDFVNFCLSLLFLAYNRPEIRPRSHQCHSSLLKEQHLRPFRLQSGRSNSLPGTTPDHLKVNHPQRYRRGRCCSVRWLLSLPRKALRPANIDKASHNYPIQLGWDLPRNSVCVCVCVCGELKPQTTNLVDFATNISKQHTQAVFSFNVWPAGRDSSNNCKADLHKFDCNCIRKLLIETQDMSEAEIDPIDSKREEFRKYLERAGVMEALTKVLVGLYEEAEKPTNALEYPL</sequence>
<protein>
    <submittedName>
        <fullName evidence="4">Uncharacterized protein</fullName>
    </submittedName>
</protein>
<gene>
    <name evidence="4" type="ORF">TMSB3V08_LOCUS324</name>
</gene>
<dbReference type="GO" id="GO:0005634">
    <property type="term" value="C:nucleus"/>
    <property type="evidence" value="ECO:0007669"/>
    <property type="project" value="UniProtKB-SubCell"/>
</dbReference>
<evidence type="ECO:0000256" key="3">
    <source>
        <dbReference type="ARBA" id="ARBA00023242"/>
    </source>
</evidence>
<evidence type="ECO:0000256" key="2">
    <source>
        <dbReference type="ARBA" id="ARBA00009389"/>
    </source>
</evidence>
<comment type="similarity">
    <text evidence="2">Belongs to the AMY1 family.</text>
</comment>
<evidence type="ECO:0000256" key="1">
    <source>
        <dbReference type="ARBA" id="ARBA00004123"/>
    </source>
</evidence>